<dbReference type="EMBL" id="JAXIOK010000012">
    <property type="protein sequence ID" value="KAK4758089.1"/>
    <property type="molecule type" value="Genomic_DNA"/>
</dbReference>
<comment type="catalytic activity">
    <reaction evidence="8">
        <text>L-seryl-[protein] + ATP = O-phospho-L-seryl-[protein] + ADP + H(+)</text>
        <dbReference type="Rhea" id="RHEA:17989"/>
        <dbReference type="Rhea" id="RHEA-COMP:9863"/>
        <dbReference type="Rhea" id="RHEA-COMP:11604"/>
        <dbReference type="ChEBI" id="CHEBI:15378"/>
        <dbReference type="ChEBI" id="CHEBI:29999"/>
        <dbReference type="ChEBI" id="CHEBI:30616"/>
        <dbReference type="ChEBI" id="CHEBI:83421"/>
        <dbReference type="ChEBI" id="CHEBI:456216"/>
        <dbReference type="EC" id="2.7.11.25"/>
    </reaction>
</comment>
<reference evidence="12 13" key="1">
    <citation type="journal article" date="2023" name="Hortic Res">
        <title>Pangenome of water caltrop reveals structural variations and asymmetric subgenome divergence after allopolyploidization.</title>
        <authorList>
            <person name="Zhang X."/>
            <person name="Chen Y."/>
            <person name="Wang L."/>
            <person name="Yuan Y."/>
            <person name="Fang M."/>
            <person name="Shi L."/>
            <person name="Lu R."/>
            <person name="Comes H.P."/>
            <person name="Ma Y."/>
            <person name="Chen Y."/>
            <person name="Huang G."/>
            <person name="Zhou Y."/>
            <person name="Zheng Z."/>
            <person name="Qiu Y."/>
        </authorList>
    </citation>
    <scope>NUCLEOTIDE SEQUENCE [LARGE SCALE GENOMIC DNA]</scope>
    <source>
        <tissue evidence="12">Roots</tissue>
    </source>
</reference>
<feature type="compositionally biased region" description="Polar residues" evidence="10">
    <location>
        <begin position="370"/>
        <end position="389"/>
    </location>
</feature>
<evidence type="ECO:0000256" key="9">
    <source>
        <dbReference type="PROSITE-ProRule" id="PRU10141"/>
    </source>
</evidence>
<feature type="compositionally biased region" description="Polar residues" evidence="10">
    <location>
        <begin position="214"/>
        <end position="226"/>
    </location>
</feature>
<keyword evidence="3" id="KW-0808">Transferase</keyword>
<evidence type="ECO:0000256" key="10">
    <source>
        <dbReference type="SAM" id="MobiDB-lite"/>
    </source>
</evidence>
<proteinExistence type="inferred from homology"/>
<feature type="compositionally biased region" description="Polar residues" evidence="10">
    <location>
        <begin position="320"/>
        <end position="330"/>
    </location>
</feature>
<feature type="region of interest" description="Disordered" evidence="10">
    <location>
        <begin position="739"/>
        <end position="770"/>
    </location>
</feature>
<evidence type="ECO:0000256" key="5">
    <source>
        <dbReference type="ARBA" id="ARBA00022777"/>
    </source>
</evidence>
<gene>
    <name evidence="12" type="ORF">SAY87_019390</name>
</gene>
<feature type="region of interest" description="Disordered" evidence="10">
    <location>
        <begin position="290"/>
        <end position="400"/>
    </location>
</feature>
<evidence type="ECO:0000256" key="6">
    <source>
        <dbReference type="ARBA" id="ARBA00022840"/>
    </source>
</evidence>
<dbReference type="FunFam" id="1.10.510.10:FF:000186">
    <property type="entry name" value="Mitogen-activated protein kinase kinase kinase"/>
    <property type="match status" value="1"/>
</dbReference>
<feature type="binding site" evidence="9">
    <location>
        <position position="433"/>
    </location>
    <ligand>
        <name>ATP</name>
        <dbReference type="ChEBI" id="CHEBI:30616"/>
    </ligand>
</feature>
<keyword evidence="13" id="KW-1185">Reference proteome</keyword>
<feature type="domain" description="Protein kinase" evidence="11">
    <location>
        <begin position="404"/>
        <end position="660"/>
    </location>
</feature>
<protein>
    <recommendedName>
        <fullName evidence="2">mitogen-activated protein kinase kinase kinase</fullName>
        <ecNumber evidence="2">2.7.11.25</ecNumber>
    </recommendedName>
</protein>
<dbReference type="GO" id="GO:0005737">
    <property type="term" value="C:cytoplasm"/>
    <property type="evidence" value="ECO:0007669"/>
    <property type="project" value="TreeGrafter"/>
</dbReference>
<keyword evidence="4 9" id="KW-0547">Nucleotide-binding</keyword>
<feature type="compositionally biased region" description="Basic and acidic residues" evidence="10">
    <location>
        <begin position="19"/>
        <end position="28"/>
    </location>
</feature>
<dbReference type="PROSITE" id="PS50011">
    <property type="entry name" value="PROTEIN_KINASE_DOM"/>
    <property type="match status" value="1"/>
</dbReference>
<dbReference type="InterPro" id="IPR011009">
    <property type="entry name" value="Kinase-like_dom_sf"/>
</dbReference>
<evidence type="ECO:0000256" key="2">
    <source>
        <dbReference type="ARBA" id="ARBA00012406"/>
    </source>
</evidence>
<dbReference type="InterPro" id="IPR050538">
    <property type="entry name" value="MAP_kinase_kinase_kinase"/>
</dbReference>
<dbReference type="CDD" id="cd06632">
    <property type="entry name" value="STKc_MEKK1_plant"/>
    <property type="match status" value="1"/>
</dbReference>
<dbReference type="Gene3D" id="1.10.510.10">
    <property type="entry name" value="Transferase(Phosphotransferase) domain 1"/>
    <property type="match status" value="1"/>
</dbReference>
<organism evidence="12 13">
    <name type="scientific">Trapa incisa</name>
    <dbReference type="NCBI Taxonomy" id="236973"/>
    <lineage>
        <taxon>Eukaryota</taxon>
        <taxon>Viridiplantae</taxon>
        <taxon>Streptophyta</taxon>
        <taxon>Embryophyta</taxon>
        <taxon>Tracheophyta</taxon>
        <taxon>Spermatophyta</taxon>
        <taxon>Magnoliopsida</taxon>
        <taxon>eudicotyledons</taxon>
        <taxon>Gunneridae</taxon>
        <taxon>Pentapetalae</taxon>
        <taxon>rosids</taxon>
        <taxon>malvids</taxon>
        <taxon>Myrtales</taxon>
        <taxon>Lythraceae</taxon>
        <taxon>Trapa</taxon>
    </lineage>
</organism>
<keyword evidence="5" id="KW-0418">Kinase</keyword>
<dbReference type="Pfam" id="PF00069">
    <property type="entry name" value="Pkinase"/>
    <property type="match status" value="1"/>
</dbReference>
<evidence type="ECO:0000256" key="4">
    <source>
        <dbReference type="ARBA" id="ARBA00022741"/>
    </source>
</evidence>
<dbReference type="SUPFAM" id="SSF56112">
    <property type="entry name" value="Protein kinase-like (PK-like)"/>
    <property type="match status" value="1"/>
</dbReference>
<evidence type="ECO:0000313" key="13">
    <source>
        <dbReference type="Proteomes" id="UP001345219"/>
    </source>
</evidence>
<evidence type="ECO:0000256" key="8">
    <source>
        <dbReference type="ARBA" id="ARBA00048329"/>
    </source>
</evidence>
<dbReference type="PANTHER" id="PTHR48016:SF45">
    <property type="entry name" value="OS04G0559800 PROTEIN"/>
    <property type="match status" value="1"/>
</dbReference>
<feature type="region of interest" description="Disordered" evidence="10">
    <location>
        <begin position="1"/>
        <end position="120"/>
    </location>
</feature>
<dbReference type="GO" id="GO:0005524">
    <property type="term" value="F:ATP binding"/>
    <property type="evidence" value="ECO:0007669"/>
    <property type="project" value="UniProtKB-UniRule"/>
</dbReference>
<dbReference type="GO" id="GO:0004709">
    <property type="term" value="F:MAP kinase kinase kinase activity"/>
    <property type="evidence" value="ECO:0007669"/>
    <property type="project" value="UniProtKB-EC"/>
</dbReference>
<dbReference type="InterPro" id="IPR000719">
    <property type="entry name" value="Prot_kinase_dom"/>
</dbReference>
<feature type="compositionally biased region" description="Polar residues" evidence="10">
    <location>
        <begin position="56"/>
        <end position="71"/>
    </location>
</feature>
<evidence type="ECO:0000313" key="12">
    <source>
        <dbReference type="EMBL" id="KAK4758089.1"/>
    </source>
</evidence>
<evidence type="ECO:0000256" key="7">
    <source>
        <dbReference type="ARBA" id="ARBA00047559"/>
    </source>
</evidence>
<sequence length="897" mass="96752">MMPSLWGKSLGKDAKKKASKESFMDILHRKFKSPSEAKLNSRSGGSQRHCNDSISERGSLSQAVSRSSSPSKHVARCQSFADRPHAQPLPLPGLHPKSIGRTNSGIVVPTKPRPEKCTRSFLPLPRPACIRRKANKTEVDGGLITTSVSSESSSDSDDPADSGQRSPQATDCDTGVTTTACSPSSNTVLKDQKPTISLRESRKPPNLSPGCHILSTSPNHKPLISQSPNLQILHSGAFCSAPDSSMSSPSRSPLRAFGTEQVVNSAFWCGKHYADVTLLGSGHCSSPGSGHNSMGGDMSGQMFWLQSRGSPECSPLPSPRMTSPGPSSRIHSGAVTPIHPRAGGASTEPPINWSDDGKQQSHLLPLPPVSISNASPFSHTNSAATSPSVPRSPGEAPVGPVSRWKKGKLIGRGTFGHVYVGFNSDSGEMCAMKEVILFSDDAKSKESAKQLMQEITLLSRLQHPNIVQYYGSETVDDKLYIYLEYVSGGSIYKILQEYGQLGEWAIRSYTQQILSGLAYLHAKNTVHRDIKGANILVDPNGRVKLADFGMAKHITGHSCPLSFKGSPYWMAPEVIKNSNGCNLAVDIWSLGCTVFEMATTKPPWSQYEGVAAMFKIGNSKELPAIPGHLSEDGKDFIRQCLQRNPLHRPTAAQLLEHPFVKFAALLERVERPVSGPLPVDPSPGVGVSVRPVGVRQLRNRAFDSEKLTIHSSRIAKPGSLISDTRVLRNISCPVSPIGSPLLRARSPQNNNGRMSPSPISSPQTASGSCTPLSGGVGSIPFYHMKQKFYLQEGMGNLPIPLSSGTYISNRVPYQEANSEIFRGLQMGSHMFSDAVSGDGIVLGKQFGRPIPENLPKGQSVLNDRVSRQLLRDRVKVNLSLNVGHSSRLPSQYNGKLT</sequence>
<accession>A0AAN7Q2T1</accession>
<keyword evidence="6 9" id="KW-0067">ATP-binding</keyword>
<evidence type="ECO:0000259" key="11">
    <source>
        <dbReference type="PROSITE" id="PS50011"/>
    </source>
</evidence>
<evidence type="ECO:0000256" key="1">
    <source>
        <dbReference type="ARBA" id="ARBA00006529"/>
    </source>
</evidence>
<dbReference type="InterPro" id="IPR017441">
    <property type="entry name" value="Protein_kinase_ATP_BS"/>
</dbReference>
<feature type="compositionally biased region" description="Polar residues" evidence="10">
    <location>
        <begin position="746"/>
        <end position="770"/>
    </location>
</feature>
<name>A0AAN7Q2T1_9MYRT</name>
<dbReference type="SMART" id="SM00220">
    <property type="entry name" value="S_TKc"/>
    <property type="match status" value="1"/>
</dbReference>
<feature type="compositionally biased region" description="Polar residues" evidence="10">
    <location>
        <begin position="38"/>
        <end position="48"/>
    </location>
</feature>
<dbReference type="PROSITE" id="PS00107">
    <property type="entry name" value="PROTEIN_KINASE_ATP"/>
    <property type="match status" value="1"/>
</dbReference>
<dbReference type="PANTHER" id="PTHR48016">
    <property type="entry name" value="MAP KINASE KINASE KINASE SSK2-RELATED-RELATED"/>
    <property type="match status" value="1"/>
</dbReference>
<comment type="similarity">
    <text evidence="1">Belongs to the protein kinase superfamily. STE Ser/Thr protein kinase family. MAP kinase kinase kinase subfamily.</text>
</comment>
<comment type="caution">
    <text evidence="12">The sequence shown here is derived from an EMBL/GenBank/DDBJ whole genome shotgun (WGS) entry which is preliminary data.</text>
</comment>
<comment type="catalytic activity">
    <reaction evidence="7">
        <text>L-threonyl-[protein] + ATP = O-phospho-L-threonyl-[protein] + ADP + H(+)</text>
        <dbReference type="Rhea" id="RHEA:46608"/>
        <dbReference type="Rhea" id="RHEA-COMP:11060"/>
        <dbReference type="Rhea" id="RHEA-COMP:11605"/>
        <dbReference type="ChEBI" id="CHEBI:15378"/>
        <dbReference type="ChEBI" id="CHEBI:30013"/>
        <dbReference type="ChEBI" id="CHEBI:30616"/>
        <dbReference type="ChEBI" id="CHEBI:61977"/>
        <dbReference type="ChEBI" id="CHEBI:456216"/>
        <dbReference type="EC" id="2.7.11.25"/>
    </reaction>
</comment>
<feature type="compositionally biased region" description="Polar residues" evidence="10">
    <location>
        <begin position="163"/>
        <end position="189"/>
    </location>
</feature>
<evidence type="ECO:0000256" key="3">
    <source>
        <dbReference type="ARBA" id="ARBA00022679"/>
    </source>
</evidence>
<dbReference type="AlphaFoldDB" id="A0AAN7Q2T1"/>
<dbReference type="EC" id="2.7.11.25" evidence="2"/>
<feature type="region of interest" description="Disordered" evidence="10">
    <location>
        <begin position="140"/>
        <end position="226"/>
    </location>
</feature>
<dbReference type="Proteomes" id="UP001345219">
    <property type="component" value="Chromosome 15"/>
</dbReference>